<name>A0AB73MUS2_MYCCH</name>
<dbReference type="EMBL" id="MLHW01000009">
    <property type="protein sequence ID" value="OHT51007.1"/>
    <property type="molecule type" value="Genomic_DNA"/>
</dbReference>
<feature type="region of interest" description="Disordered" evidence="1">
    <location>
        <begin position="67"/>
        <end position="103"/>
    </location>
</feature>
<comment type="caution">
    <text evidence="2">The sequence shown here is derived from an EMBL/GenBank/DDBJ whole genome shotgun (WGS) entry which is preliminary data.</text>
</comment>
<dbReference type="AlphaFoldDB" id="A0AB73MUS2"/>
<feature type="compositionally biased region" description="Basic and acidic residues" evidence="1">
    <location>
        <begin position="67"/>
        <end position="84"/>
    </location>
</feature>
<protein>
    <submittedName>
        <fullName evidence="2">Uncharacterized protein</fullName>
    </submittedName>
</protein>
<accession>A0AB73MUS2</accession>
<proteinExistence type="predicted"/>
<sequence>MKPTTAAKKLDVYLQATLQIDQLLEEKPSIRTEVVSIYVDGCRSPTSLLEVRTQLLAGAELALLPESDQHRDGMGIAHEPPDRRRGNRSRGGELESAYCAARG</sequence>
<reference evidence="2 3" key="1">
    <citation type="submission" date="2016-10" db="EMBL/GenBank/DDBJ databases">
        <title>Evaluation of Human, Animal and Environmental Mycobacterium chelonae Isolates by Core Genome Phylogenomic Analysis, Targeted Gene Comparison, and Anti-microbial Susceptibility Patterns: A Tale of Mistaken Identities.</title>
        <authorList>
            <person name="Fogelson S.B."/>
            <person name="Camus A.C."/>
            <person name="Lorenz W."/>
            <person name="Vasireddy R."/>
            <person name="Vasireddy S."/>
            <person name="Smith T."/>
            <person name="Brown-Elliott B.A."/>
            <person name="Wallace R.J.Jr."/>
            <person name="Hasan N.A."/>
            <person name="Reischl U."/>
            <person name="Sanchez S."/>
        </authorList>
    </citation>
    <scope>NUCLEOTIDE SEQUENCE [LARGE SCALE GENOMIC DNA]</scope>
    <source>
        <strain evidence="2 3">42895</strain>
    </source>
</reference>
<dbReference type="Proteomes" id="UP000180113">
    <property type="component" value="Unassembled WGS sequence"/>
</dbReference>
<evidence type="ECO:0000313" key="2">
    <source>
        <dbReference type="EMBL" id="OHT51007.1"/>
    </source>
</evidence>
<evidence type="ECO:0000313" key="3">
    <source>
        <dbReference type="Proteomes" id="UP000180113"/>
    </source>
</evidence>
<gene>
    <name evidence="2" type="ORF">BKG62_08500</name>
</gene>
<evidence type="ECO:0000256" key="1">
    <source>
        <dbReference type="SAM" id="MobiDB-lite"/>
    </source>
</evidence>
<dbReference type="RefSeq" id="WP_070919267.1">
    <property type="nucleotide sequence ID" value="NZ_CP050223.1"/>
</dbReference>
<organism evidence="2 3">
    <name type="scientific">Mycobacteroides chelonae</name>
    <name type="common">Mycobacterium chelonae</name>
    <dbReference type="NCBI Taxonomy" id="1774"/>
    <lineage>
        <taxon>Bacteria</taxon>
        <taxon>Bacillati</taxon>
        <taxon>Actinomycetota</taxon>
        <taxon>Actinomycetes</taxon>
        <taxon>Mycobacteriales</taxon>
        <taxon>Mycobacteriaceae</taxon>
        <taxon>Mycobacteroides</taxon>
    </lineage>
</organism>